<name>B5VQZ9_YEAS6</name>
<sequence length="144" mass="15357">MLPSLIFLGSLLEIVDKRRAVPLLLLEESRNDGLKLGRLSLSLLSEANLLDLGTFWSRWVCKGAGFRVTLSSITSALGFWVEASMGPSSPISLSCPLVPVKVKPSKERSPTSEGFSTIAVSFSSTPLSLSLLSSSISLLSGMKS</sequence>
<accession>B5VQZ9</accession>
<evidence type="ECO:0000313" key="2">
    <source>
        <dbReference type="Proteomes" id="UP000008988"/>
    </source>
</evidence>
<comment type="caution">
    <text evidence="1">The sequence shown here is derived from an EMBL/GenBank/DDBJ whole genome shotgun (WGS) entry which is preliminary data.</text>
</comment>
<organism evidence="1 2">
    <name type="scientific">Saccharomyces cerevisiae (strain AWRI1631)</name>
    <name type="common">Baker's yeast</name>
    <dbReference type="NCBI Taxonomy" id="545124"/>
    <lineage>
        <taxon>Eukaryota</taxon>
        <taxon>Fungi</taxon>
        <taxon>Dikarya</taxon>
        <taxon>Ascomycota</taxon>
        <taxon>Saccharomycotina</taxon>
        <taxon>Saccharomycetes</taxon>
        <taxon>Saccharomycetales</taxon>
        <taxon>Saccharomycetaceae</taxon>
        <taxon>Saccharomyces</taxon>
    </lineage>
</organism>
<evidence type="ECO:0000313" key="1">
    <source>
        <dbReference type="EMBL" id="EDZ69646.1"/>
    </source>
</evidence>
<proteinExistence type="predicted"/>
<dbReference type="Proteomes" id="UP000008988">
    <property type="component" value="Unassembled WGS sequence"/>
</dbReference>
<dbReference type="EMBL" id="ABSV01002022">
    <property type="protein sequence ID" value="EDZ69646.1"/>
    <property type="molecule type" value="Genomic_DNA"/>
</dbReference>
<gene>
    <name evidence="1" type="ORF">AWRI1631_142770</name>
</gene>
<reference evidence="1 2" key="1">
    <citation type="journal article" date="2008" name="FEMS Yeast Res.">
        <title>Comparative genome analysis of a Saccharomyces cerevisiae wine strain.</title>
        <authorList>
            <person name="Borneman A.R."/>
            <person name="Forgan A.H."/>
            <person name="Pretorius I.S."/>
            <person name="Chambers P.J."/>
        </authorList>
    </citation>
    <scope>NUCLEOTIDE SEQUENCE [LARGE SCALE GENOMIC DNA]</scope>
    <source>
        <strain evidence="1 2">AWRI1631</strain>
    </source>
</reference>
<dbReference type="AlphaFoldDB" id="B5VQZ9"/>
<protein>
    <submittedName>
        <fullName evidence="1">Uncharacterized protein</fullName>
    </submittedName>
</protein>